<evidence type="ECO:0000313" key="1">
    <source>
        <dbReference type="EMBL" id="THU53211.1"/>
    </source>
</evidence>
<dbReference type="AlphaFoldDB" id="A0A4S8IWI9"/>
<dbReference type="EMBL" id="PYDT01000008">
    <property type="protein sequence ID" value="THU53211.1"/>
    <property type="molecule type" value="Genomic_DNA"/>
</dbReference>
<accession>A0A4S8IWI9</accession>
<organism evidence="1 2">
    <name type="scientific">Musa balbisiana</name>
    <name type="common">Banana</name>
    <dbReference type="NCBI Taxonomy" id="52838"/>
    <lineage>
        <taxon>Eukaryota</taxon>
        <taxon>Viridiplantae</taxon>
        <taxon>Streptophyta</taxon>
        <taxon>Embryophyta</taxon>
        <taxon>Tracheophyta</taxon>
        <taxon>Spermatophyta</taxon>
        <taxon>Magnoliopsida</taxon>
        <taxon>Liliopsida</taxon>
        <taxon>Zingiberales</taxon>
        <taxon>Musaceae</taxon>
        <taxon>Musa</taxon>
    </lineage>
</organism>
<sequence length="140" mass="14928">MMEGVAALVGPATEVQPPQPLCGQLWRLQARSMARRGHEETVTARRLCCPSTISDEGVTAGPRARAAGGGGWPGLLAATAGPHTWVAGDCGGPLCEGLGGGLLLRGNEILTKLLDVSRVQAQLYHQYRNFLFIMEYRESV</sequence>
<proteinExistence type="predicted"/>
<keyword evidence="2" id="KW-1185">Reference proteome</keyword>
<reference evidence="1 2" key="1">
    <citation type="journal article" date="2019" name="Nat. Plants">
        <title>Genome sequencing of Musa balbisiana reveals subgenome evolution and function divergence in polyploid bananas.</title>
        <authorList>
            <person name="Yao X."/>
        </authorList>
    </citation>
    <scope>NUCLEOTIDE SEQUENCE [LARGE SCALE GENOMIC DNA]</scope>
    <source>
        <strain evidence="2">cv. DH-PKW</strain>
        <tissue evidence="1">Leaves</tissue>
    </source>
</reference>
<gene>
    <name evidence="1" type="ORF">C4D60_Mb10t12040</name>
</gene>
<protein>
    <submittedName>
        <fullName evidence="1">Uncharacterized protein</fullName>
    </submittedName>
</protein>
<evidence type="ECO:0000313" key="2">
    <source>
        <dbReference type="Proteomes" id="UP000317650"/>
    </source>
</evidence>
<name>A0A4S8IWI9_MUSBA</name>
<dbReference type="Proteomes" id="UP000317650">
    <property type="component" value="Chromosome 10"/>
</dbReference>
<comment type="caution">
    <text evidence="1">The sequence shown here is derived from an EMBL/GenBank/DDBJ whole genome shotgun (WGS) entry which is preliminary data.</text>
</comment>